<protein>
    <submittedName>
        <fullName evidence="2">Uncharacterized protein</fullName>
    </submittedName>
</protein>
<sequence length="91" mass="9803">MIHFRPNRTQNLVFTAQSIFTAHCILYAAIEAPFGRSLLLNLSARIRLTCKGVATERPGIEKRTSPAAVRVGCGADSVCTKGSEGKSQAKL</sequence>
<gene>
    <name evidence="2" type="ORF">Rcae01_04331</name>
</gene>
<evidence type="ECO:0000313" key="2">
    <source>
        <dbReference type="EMBL" id="GAA5508862.1"/>
    </source>
</evidence>
<dbReference type="EMBL" id="BAABRO010000011">
    <property type="protein sequence ID" value="GAA5508862.1"/>
    <property type="molecule type" value="Genomic_DNA"/>
</dbReference>
<evidence type="ECO:0000313" key="3">
    <source>
        <dbReference type="Proteomes" id="UP001416858"/>
    </source>
</evidence>
<accession>A0ABP9VUN9</accession>
<keyword evidence="1" id="KW-0472">Membrane</keyword>
<dbReference type="Proteomes" id="UP001416858">
    <property type="component" value="Unassembled WGS sequence"/>
</dbReference>
<keyword evidence="1" id="KW-1133">Transmembrane helix</keyword>
<feature type="transmembrane region" description="Helical" evidence="1">
    <location>
        <begin position="12"/>
        <end position="30"/>
    </location>
</feature>
<comment type="caution">
    <text evidence="2">The sequence shown here is derived from an EMBL/GenBank/DDBJ whole genome shotgun (WGS) entry which is preliminary data.</text>
</comment>
<keyword evidence="3" id="KW-1185">Reference proteome</keyword>
<keyword evidence="1" id="KW-0812">Transmembrane</keyword>
<name>A0ABP9VUN9_9BACT</name>
<reference evidence="2 3" key="1">
    <citation type="submission" date="2024-02" db="EMBL/GenBank/DDBJ databases">
        <title>Rhodopirellula caenicola NBRC 110016.</title>
        <authorList>
            <person name="Ichikawa N."/>
            <person name="Katano-Makiyama Y."/>
            <person name="Hidaka K."/>
        </authorList>
    </citation>
    <scope>NUCLEOTIDE SEQUENCE [LARGE SCALE GENOMIC DNA]</scope>
    <source>
        <strain evidence="2 3">NBRC 110016</strain>
    </source>
</reference>
<proteinExistence type="predicted"/>
<evidence type="ECO:0000256" key="1">
    <source>
        <dbReference type="SAM" id="Phobius"/>
    </source>
</evidence>
<organism evidence="2 3">
    <name type="scientific">Novipirellula caenicola</name>
    <dbReference type="NCBI Taxonomy" id="1536901"/>
    <lineage>
        <taxon>Bacteria</taxon>
        <taxon>Pseudomonadati</taxon>
        <taxon>Planctomycetota</taxon>
        <taxon>Planctomycetia</taxon>
        <taxon>Pirellulales</taxon>
        <taxon>Pirellulaceae</taxon>
        <taxon>Novipirellula</taxon>
    </lineage>
</organism>